<evidence type="ECO:0000313" key="3">
    <source>
        <dbReference type="Proteomes" id="UP001174691"/>
    </source>
</evidence>
<comment type="caution">
    <text evidence="2">The sequence shown here is derived from an EMBL/GenBank/DDBJ whole genome shotgun (WGS) entry which is preliminary data.</text>
</comment>
<feature type="compositionally biased region" description="Basic and acidic residues" evidence="1">
    <location>
        <begin position="154"/>
        <end position="172"/>
    </location>
</feature>
<sequence length="805" mass="90023">MSASRPAEDPEKEKHIAAGGTGSEHSGRASNHVSEQPGTSKMRQCPGSSNDDSDDSEDPDDGGGVRLVPQPQVAGIDHGEEDDSDDSEDSDNGGGVSLTPQPQVASIEHGEEEAAALVETSHTTDLETAPQKKDDVQAGQNACRTPLQQEGDDKDARRASDGVPPEEKHDDDIIGSTPLTGAAYATVDAPPAVDASLTVDAPPTGDTEQEQSGKSASADPAKKTEEVEIEWDLTPDPPEKLTGSDAATKEKPPITRTADITNDGKPVEYSPSTPQTSPSDDEDLARLSEQLLCDLKIIYQDWEYLGKIVRRYEAELRERWLADKALNAENKRQELLRCVCPDMPEQYIAGFPYKAGVMVDDRFRRAYQPENKSYMGSMMNQEDLARRANALMLLINSRGRNHPSAHVMTDLQSAKDGIDIGWLRQKDWRPHSQRCLCTVAVSSQQNYRRPYFWDRTHPGDYMKASWSLVAREHLGPRDAAAMFQVQTRLYRFLVDIAREILGLTAEELKASLDSLMPDAPEPPPVPSEQEEYDWSSLPVRVSEGIYRVPEGTPDLDYLQSIVGSKHREAQNHLWALRDDPNYFQATRSQCEEHTKHKLHERHLTAKERFHTAQSSVANAITEAMVDMEFWASLDKRIATLRRVKRRYPSVSHSFSLSSAPPLEYTNAFGILYHHLLLQFAKRAVWMDEHMPPSPECRRYFDLVTVEEVENGRKVPVERMIPRSKVNPNILRALAVLGAYRDYTAPDGDYERDVEEKLLWQGPAAQAVRDELDHVYAAQPEIFSSRIAREISSLTVLSECIRQLDA</sequence>
<name>A0AA38VSS6_9PEZI</name>
<protein>
    <submittedName>
        <fullName evidence="2">Uncharacterized protein</fullName>
    </submittedName>
</protein>
<evidence type="ECO:0000256" key="1">
    <source>
        <dbReference type="SAM" id="MobiDB-lite"/>
    </source>
</evidence>
<dbReference type="AlphaFoldDB" id="A0AA38VSS6"/>
<dbReference type="EMBL" id="JANBVN010000104">
    <property type="protein sequence ID" value="KAJ9143999.1"/>
    <property type="molecule type" value="Genomic_DNA"/>
</dbReference>
<gene>
    <name evidence="2" type="ORF">NKR19_g6589</name>
</gene>
<feature type="compositionally biased region" description="Acidic residues" evidence="1">
    <location>
        <begin position="79"/>
        <end position="91"/>
    </location>
</feature>
<dbReference type="PANTHER" id="PTHR40788">
    <property type="entry name" value="CLR5 DOMAIN-CONTAINING PROTEIN-RELATED"/>
    <property type="match status" value="1"/>
</dbReference>
<feature type="compositionally biased region" description="Acidic residues" evidence="1">
    <location>
        <begin position="51"/>
        <end position="61"/>
    </location>
</feature>
<dbReference type="Proteomes" id="UP001174691">
    <property type="component" value="Unassembled WGS sequence"/>
</dbReference>
<keyword evidence="3" id="KW-1185">Reference proteome</keyword>
<proteinExistence type="predicted"/>
<feature type="compositionally biased region" description="Basic and acidic residues" evidence="1">
    <location>
        <begin position="122"/>
        <end position="136"/>
    </location>
</feature>
<reference evidence="2" key="1">
    <citation type="submission" date="2022-07" db="EMBL/GenBank/DDBJ databases">
        <title>Fungi with potential for degradation of polypropylene.</title>
        <authorList>
            <person name="Gostincar C."/>
        </authorList>
    </citation>
    <scope>NUCLEOTIDE SEQUENCE</scope>
    <source>
        <strain evidence="2">EXF-13287</strain>
    </source>
</reference>
<evidence type="ECO:0000313" key="2">
    <source>
        <dbReference type="EMBL" id="KAJ9143999.1"/>
    </source>
</evidence>
<feature type="compositionally biased region" description="Basic and acidic residues" evidence="1">
    <location>
        <begin position="1"/>
        <end position="16"/>
    </location>
</feature>
<accession>A0AA38VSS6</accession>
<dbReference type="PANTHER" id="PTHR40788:SF2">
    <property type="entry name" value="CLR5 DOMAIN-CONTAINING PROTEIN"/>
    <property type="match status" value="1"/>
</dbReference>
<feature type="region of interest" description="Disordered" evidence="1">
    <location>
        <begin position="1"/>
        <end position="283"/>
    </location>
</feature>
<feature type="compositionally biased region" description="Polar residues" evidence="1">
    <location>
        <begin position="28"/>
        <end position="42"/>
    </location>
</feature>
<feature type="compositionally biased region" description="Polar residues" evidence="1">
    <location>
        <begin position="138"/>
        <end position="148"/>
    </location>
</feature>
<organism evidence="2 3">
    <name type="scientific">Coniochaeta hoffmannii</name>
    <dbReference type="NCBI Taxonomy" id="91930"/>
    <lineage>
        <taxon>Eukaryota</taxon>
        <taxon>Fungi</taxon>
        <taxon>Dikarya</taxon>
        <taxon>Ascomycota</taxon>
        <taxon>Pezizomycotina</taxon>
        <taxon>Sordariomycetes</taxon>
        <taxon>Sordariomycetidae</taxon>
        <taxon>Coniochaetales</taxon>
        <taxon>Coniochaetaceae</taxon>
        <taxon>Coniochaeta</taxon>
    </lineage>
</organism>